<dbReference type="CDD" id="cd06164">
    <property type="entry name" value="S2P-M50_SpoIVFB_CBS"/>
    <property type="match status" value="1"/>
</dbReference>
<evidence type="ECO:0000256" key="10">
    <source>
        <dbReference type="ARBA" id="ARBA00023049"/>
    </source>
</evidence>
<dbReference type="PANTHER" id="PTHR39188">
    <property type="entry name" value="MEMBRANE-ASSOCIATED ZINC METALLOPROTEASE M50B"/>
    <property type="match status" value="1"/>
</dbReference>
<comment type="similarity">
    <text evidence="3">Belongs to the peptidase M50B family.</text>
</comment>
<dbReference type="InterPro" id="IPR008915">
    <property type="entry name" value="Peptidase_M50"/>
</dbReference>
<evidence type="ECO:0000256" key="4">
    <source>
        <dbReference type="ARBA" id="ARBA00022670"/>
    </source>
</evidence>
<keyword evidence="5 12" id="KW-0812">Transmembrane</keyword>
<protein>
    <recommendedName>
        <fullName evidence="13">Peptidase M50 domain-containing protein</fullName>
    </recommendedName>
</protein>
<feature type="transmembrane region" description="Helical" evidence="12">
    <location>
        <begin position="78"/>
        <end position="95"/>
    </location>
</feature>
<name>A0A381NAX6_9ZZZZ</name>
<evidence type="ECO:0000259" key="13">
    <source>
        <dbReference type="Pfam" id="PF02163"/>
    </source>
</evidence>
<feature type="domain" description="Peptidase M50" evidence="13">
    <location>
        <begin position="137"/>
        <end position="185"/>
    </location>
</feature>
<dbReference type="PANTHER" id="PTHR39188:SF3">
    <property type="entry name" value="STAGE IV SPORULATION PROTEIN FB"/>
    <property type="match status" value="1"/>
</dbReference>
<keyword evidence="4" id="KW-0645">Protease</keyword>
<dbReference type="GO" id="GO:0006508">
    <property type="term" value="P:proteolysis"/>
    <property type="evidence" value="ECO:0007669"/>
    <property type="project" value="UniProtKB-KW"/>
</dbReference>
<keyword evidence="7" id="KW-0378">Hydrolase</keyword>
<comment type="cofactor">
    <cofactor evidence="1">
        <name>Zn(2+)</name>
        <dbReference type="ChEBI" id="CHEBI:29105"/>
    </cofactor>
</comment>
<keyword evidence="11 12" id="KW-0472">Membrane</keyword>
<gene>
    <name evidence="14" type="ORF">METZ01_LOCUS4078</name>
</gene>
<evidence type="ECO:0000256" key="5">
    <source>
        <dbReference type="ARBA" id="ARBA00022692"/>
    </source>
</evidence>
<keyword evidence="10" id="KW-0482">Metalloprotease</keyword>
<evidence type="ECO:0000313" key="14">
    <source>
        <dbReference type="EMBL" id="SUZ51224.1"/>
    </source>
</evidence>
<evidence type="ECO:0000256" key="11">
    <source>
        <dbReference type="ARBA" id="ARBA00023136"/>
    </source>
</evidence>
<keyword evidence="9 12" id="KW-1133">Transmembrane helix</keyword>
<reference evidence="14" key="1">
    <citation type="submission" date="2018-05" db="EMBL/GenBank/DDBJ databases">
        <authorList>
            <person name="Lanie J.A."/>
            <person name="Ng W.-L."/>
            <person name="Kazmierczak K.M."/>
            <person name="Andrzejewski T.M."/>
            <person name="Davidsen T.M."/>
            <person name="Wayne K.J."/>
            <person name="Tettelin H."/>
            <person name="Glass J.I."/>
            <person name="Rusch D."/>
            <person name="Podicherti R."/>
            <person name="Tsui H.-C.T."/>
            <person name="Winkler M.E."/>
        </authorList>
    </citation>
    <scope>NUCLEOTIDE SEQUENCE</scope>
</reference>
<keyword evidence="6" id="KW-0479">Metal-binding</keyword>
<keyword evidence="8" id="KW-0862">Zinc</keyword>
<feature type="transmembrane region" description="Helical" evidence="12">
    <location>
        <begin position="45"/>
        <end position="66"/>
    </location>
</feature>
<evidence type="ECO:0000256" key="2">
    <source>
        <dbReference type="ARBA" id="ARBA00004141"/>
    </source>
</evidence>
<dbReference type="GO" id="GO:0008237">
    <property type="term" value="F:metallopeptidase activity"/>
    <property type="evidence" value="ECO:0007669"/>
    <property type="project" value="UniProtKB-KW"/>
</dbReference>
<feature type="transmembrane region" description="Helical" evidence="12">
    <location>
        <begin position="12"/>
        <end position="33"/>
    </location>
</feature>
<evidence type="ECO:0000256" key="3">
    <source>
        <dbReference type="ARBA" id="ARBA00007931"/>
    </source>
</evidence>
<comment type="subcellular location">
    <subcellularLocation>
        <location evidence="2">Membrane</location>
        <topology evidence="2">Multi-pass membrane protein</topology>
    </subcellularLocation>
</comment>
<evidence type="ECO:0000256" key="6">
    <source>
        <dbReference type="ARBA" id="ARBA00022723"/>
    </source>
</evidence>
<organism evidence="14">
    <name type="scientific">marine metagenome</name>
    <dbReference type="NCBI Taxonomy" id="408172"/>
    <lineage>
        <taxon>unclassified sequences</taxon>
        <taxon>metagenomes</taxon>
        <taxon>ecological metagenomes</taxon>
    </lineage>
</organism>
<feature type="transmembrane region" description="Helical" evidence="12">
    <location>
        <begin position="136"/>
        <end position="157"/>
    </location>
</feature>
<evidence type="ECO:0000256" key="8">
    <source>
        <dbReference type="ARBA" id="ARBA00022833"/>
    </source>
</evidence>
<dbReference type="GO" id="GO:0046872">
    <property type="term" value="F:metal ion binding"/>
    <property type="evidence" value="ECO:0007669"/>
    <property type="project" value="UniProtKB-KW"/>
</dbReference>
<accession>A0A381NAX6</accession>
<dbReference type="AlphaFoldDB" id="A0A381NAX6"/>
<evidence type="ECO:0000256" key="9">
    <source>
        <dbReference type="ARBA" id="ARBA00022989"/>
    </source>
</evidence>
<feature type="transmembrane region" description="Helical" evidence="12">
    <location>
        <begin position="185"/>
        <end position="207"/>
    </location>
</feature>
<feature type="domain" description="Peptidase M50" evidence="13">
    <location>
        <begin position="55"/>
        <end position="128"/>
    </location>
</feature>
<dbReference type="GO" id="GO:0016020">
    <property type="term" value="C:membrane"/>
    <property type="evidence" value="ECO:0007669"/>
    <property type="project" value="UniProtKB-SubCell"/>
</dbReference>
<sequence>MGASLRLGRVFGIPIEINVSWVLVFLLLTYLLAEQFDDVRLRWPVAQRWVVAMATVVLFFLSVLAHELSHSVMALSKGIPVRGITLFIFGGVSRLDREPRRPITEFMVALVGPLTSVALAVLFGAVWFLLGRGDSPVEVILLLLAWSNLSLGLFNLVPGYPLDGGRLLRAGIWGITGNHHKATRIAAGMGQGVGAAMVLGGVSLAVFSEPVDGVWLGVVGLFLISMARSSFPE</sequence>
<proteinExistence type="inferred from homology"/>
<evidence type="ECO:0000256" key="1">
    <source>
        <dbReference type="ARBA" id="ARBA00001947"/>
    </source>
</evidence>
<dbReference type="Pfam" id="PF02163">
    <property type="entry name" value="Peptidase_M50"/>
    <property type="match status" value="2"/>
</dbReference>
<feature type="transmembrane region" description="Helical" evidence="12">
    <location>
        <begin position="107"/>
        <end position="130"/>
    </location>
</feature>
<evidence type="ECO:0000256" key="12">
    <source>
        <dbReference type="SAM" id="Phobius"/>
    </source>
</evidence>
<dbReference type="EMBL" id="UINC01000212">
    <property type="protein sequence ID" value="SUZ51224.1"/>
    <property type="molecule type" value="Genomic_DNA"/>
</dbReference>
<evidence type="ECO:0000256" key="7">
    <source>
        <dbReference type="ARBA" id="ARBA00022801"/>
    </source>
</evidence>